<feature type="transmembrane region" description="Helical" evidence="5">
    <location>
        <begin position="38"/>
        <end position="59"/>
    </location>
</feature>
<reference evidence="7 8" key="1">
    <citation type="submission" date="2016-11" db="EMBL/GenBank/DDBJ databases">
        <title>The macronuclear genome of Stentor coeruleus: a giant cell with tiny introns.</title>
        <authorList>
            <person name="Slabodnick M."/>
            <person name="Ruby J.G."/>
            <person name="Reiff S.B."/>
            <person name="Swart E.C."/>
            <person name="Gosai S."/>
            <person name="Prabakaran S."/>
            <person name="Witkowska E."/>
            <person name="Larue G.E."/>
            <person name="Fisher S."/>
            <person name="Freeman R.M."/>
            <person name="Gunawardena J."/>
            <person name="Chu W."/>
            <person name="Stover N.A."/>
            <person name="Gregory B.D."/>
            <person name="Nowacki M."/>
            <person name="Derisi J."/>
            <person name="Roy S.W."/>
            <person name="Marshall W.F."/>
            <person name="Sood P."/>
        </authorList>
    </citation>
    <scope>NUCLEOTIDE SEQUENCE [LARGE SCALE GENOMIC DNA]</scope>
    <source>
        <strain evidence="7">WM001</strain>
    </source>
</reference>
<feature type="transmembrane region" description="Helical" evidence="5">
    <location>
        <begin position="208"/>
        <end position="226"/>
    </location>
</feature>
<gene>
    <name evidence="7" type="ORF">SteCoe_2446</name>
</gene>
<evidence type="ECO:0000256" key="1">
    <source>
        <dbReference type="ARBA" id="ARBA00004141"/>
    </source>
</evidence>
<evidence type="ECO:0000256" key="3">
    <source>
        <dbReference type="ARBA" id="ARBA00022989"/>
    </source>
</evidence>
<evidence type="ECO:0000259" key="6">
    <source>
        <dbReference type="Pfam" id="PF00003"/>
    </source>
</evidence>
<sequence>MNKTSFYILTVLHIILFIGTGAIIIWRKTNPFILKRSPLILCTSLIGGLILNIVILSFLTFDTQYVIIHHKENYHALLRLRQCATLIGHVFIVIPYLLRAYRLYFIFHLDKNWYEDNSFFAKNIHRTQQKWLLRILAISFVPLILICLLIFIFPEGNYFPGSEIVSSKTQQDISESLYIIVAFAEQLGFVISLYNLREVSDDYQMTRELMWVTVMWIITPVFPFFAKTDALYRLPILIRNDLFLLRSFWIPIIISFRNPIKVEIVTQEMISSLDLILQSEILLQYFEDYLIKIDYDTSSNLEKKITGLSTLHSFMQCEKYLSFPCPIDYETLKDKMKVFEFASKNLDDHQIIFSFKNMLLNKLKNEHFENFLISHDYKVLRRLVTNQEIYFGRILQTSLGSTLHGRRLSIHILNSLNN</sequence>
<feature type="transmembrane region" description="Helical" evidence="5">
    <location>
        <begin position="6"/>
        <end position="26"/>
    </location>
</feature>
<keyword evidence="4 5" id="KW-0472">Membrane</keyword>
<keyword evidence="3 5" id="KW-1133">Transmembrane helix</keyword>
<dbReference type="InterPro" id="IPR017978">
    <property type="entry name" value="GPCR_3_C"/>
</dbReference>
<comment type="subcellular location">
    <subcellularLocation>
        <location evidence="1">Membrane</location>
        <topology evidence="1">Multi-pass membrane protein</topology>
    </subcellularLocation>
</comment>
<organism evidence="7 8">
    <name type="scientific">Stentor coeruleus</name>
    <dbReference type="NCBI Taxonomy" id="5963"/>
    <lineage>
        <taxon>Eukaryota</taxon>
        <taxon>Sar</taxon>
        <taxon>Alveolata</taxon>
        <taxon>Ciliophora</taxon>
        <taxon>Postciliodesmatophora</taxon>
        <taxon>Heterotrichea</taxon>
        <taxon>Heterotrichida</taxon>
        <taxon>Stentoridae</taxon>
        <taxon>Stentor</taxon>
    </lineage>
</organism>
<dbReference type="AlphaFoldDB" id="A0A1R2CZG6"/>
<keyword evidence="8" id="KW-1185">Reference proteome</keyword>
<dbReference type="Pfam" id="PF00003">
    <property type="entry name" value="7tm_3"/>
    <property type="match status" value="1"/>
</dbReference>
<name>A0A1R2CZG6_9CILI</name>
<evidence type="ECO:0000313" key="7">
    <source>
        <dbReference type="EMBL" id="OMJ94394.1"/>
    </source>
</evidence>
<feature type="transmembrane region" description="Helical" evidence="5">
    <location>
        <begin position="131"/>
        <end position="153"/>
    </location>
</feature>
<accession>A0A1R2CZG6</accession>
<feature type="transmembrane region" description="Helical" evidence="5">
    <location>
        <begin position="79"/>
        <end position="98"/>
    </location>
</feature>
<feature type="domain" description="G-protein coupled receptors family 3 profile" evidence="6">
    <location>
        <begin position="5"/>
        <end position="218"/>
    </location>
</feature>
<evidence type="ECO:0000256" key="5">
    <source>
        <dbReference type="SAM" id="Phobius"/>
    </source>
</evidence>
<dbReference type="Proteomes" id="UP000187209">
    <property type="component" value="Unassembled WGS sequence"/>
</dbReference>
<proteinExistence type="predicted"/>
<keyword evidence="2 5" id="KW-0812">Transmembrane</keyword>
<protein>
    <recommendedName>
        <fullName evidence="6">G-protein coupled receptors family 3 profile domain-containing protein</fullName>
    </recommendedName>
</protein>
<evidence type="ECO:0000256" key="2">
    <source>
        <dbReference type="ARBA" id="ARBA00022692"/>
    </source>
</evidence>
<evidence type="ECO:0000256" key="4">
    <source>
        <dbReference type="ARBA" id="ARBA00023136"/>
    </source>
</evidence>
<feature type="transmembrane region" description="Helical" evidence="5">
    <location>
        <begin position="177"/>
        <end position="196"/>
    </location>
</feature>
<dbReference type="EMBL" id="MPUH01000027">
    <property type="protein sequence ID" value="OMJ94394.1"/>
    <property type="molecule type" value="Genomic_DNA"/>
</dbReference>
<evidence type="ECO:0000313" key="8">
    <source>
        <dbReference type="Proteomes" id="UP000187209"/>
    </source>
</evidence>
<comment type="caution">
    <text evidence="7">The sequence shown here is derived from an EMBL/GenBank/DDBJ whole genome shotgun (WGS) entry which is preliminary data.</text>
</comment>